<dbReference type="PROSITE" id="PS51840">
    <property type="entry name" value="C2_NT"/>
    <property type="match status" value="1"/>
</dbReference>
<dbReference type="Proteomes" id="UP000249390">
    <property type="component" value="Unassembled WGS sequence"/>
</dbReference>
<feature type="domain" description="C2 NT-type" evidence="2">
    <location>
        <begin position="9"/>
        <end position="178"/>
    </location>
</feature>
<feature type="region of interest" description="Disordered" evidence="1">
    <location>
        <begin position="288"/>
        <end position="310"/>
    </location>
</feature>
<organism evidence="3 4">
    <name type="scientific">Cuscuta australis</name>
    <dbReference type="NCBI Taxonomy" id="267555"/>
    <lineage>
        <taxon>Eukaryota</taxon>
        <taxon>Viridiplantae</taxon>
        <taxon>Streptophyta</taxon>
        <taxon>Embryophyta</taxon>
        <taxon>Tracheophyta</taxon>
        <taxon>Spermatophyta</taxon>
        <taxon>Magnoliopsida</taxon>
        <taxon>eudicotyledons</taxon>
        <taxon>Gunneridae</taxon>
        <taxon>Pentapetalae</taxon>
        <taxon>asterids</taxon>
        <taxon>lamiids</taxon>
        <taxon>Solanales</taxon>
        <taxon>Convolvulaceae</taxon>
        <taxon>Cuscuteae</taxon>
        <taxon>Cuscuta</taxon>
        <taxon>Cuscuta subgen. Grammica</taxon>
        <taxon>Cuscuta sect. Cleistogrammica</taxon>
    </lineage>
</organism>
<dbReference type="EMBL" id="NQVE01000142">
    <property type="protein sequence ID" value="RAL44647.1"/>
    <property type="molecule type" value="Genomic_DNA"/>
</dbReference>
<evidence type="ECO:0000313" key="4">
    <source>
        <dbReference type="Proteomes" id="UP000249390"/>
    </source>
</evidence>
<accession>A0A328DFZ1</accession>
<evidence type="ECO:0000313" key="3">
    <source>
        <dbReference type="EMBL" id="RAL44647.1"/>
    </source>
</evidence>
<evidence type="ECO:0000259" key="2">
    <source>
        <dbReference type="PROSITE" id="PS51840"/>
    </source>
</evidence>
<sequence length="655" mass="74230">MGVKMIRWRPWPPLVSKRFEVKVVVRKLESPGEADLVQEGTGGCGGASVEIRWKGPPRIALSSFGKTVKRNCTREERFKNDQDGAVFVEWDEEFQSACNLSSSRDNLFHPWEISFTVLLNRCQGTRNKAPTFGTTSVNLAEFAAKTDEKEFDINVPLVVLGCSPESCPHLSISLSLLELGSPQEPIESSSTDKTELSALKSGLRNVKILSEYVSTRKAKKACREYPFDSESLDELEGRGSEEGSEEDFELRKSFSYGTLADVNHMGVSLHSNKRVSVEEDEDFVYYSNRRSDVGPQTEDQRVTSVPEGVTYQSSKRGSILPWRKRKLSSKGEPLLKKDYGEEGGDDIDFDRRQLSSDESVSVECHKGEEESVANRSSVSDFGEDSFYVGSWERREITSRDGNMKLQAHVFFASIDQRSERAAGESACTALVAVIADWLQCNRDLVVPIKSQFDALIREGSSAWRTLCRNETYREAFPNGHFDLDTVLRAKIRPLSVSPENSFVGFFHPDNYPEDGSFDFLRGAMSFDEIWNEISRADVTNHPRVYIVSWNDHFFVLKVEPEAYYIIDTLGERLHEGCNEAYVLRFDKDTRICSDKEEEEEKSVLCEGKESCRDYIKKFLAAIPIRELEADVKKGLVKSSTPLHHRLQIEFHFTCK</sequence>
<keyword evidence="4" id="KW-1185">Reference proteome</keyword>
<reference evidence="3 4" key="1">
    <citation type="submission" date="2018-06" db="EMBL/GenBank/DDBJ databases">
        <title>The Genome of Cuscuta australis (Dodder) Provides Insight into the Evolution of Plant Parasitism.</title>
        <authorList>
            <person name="Liu H."/>
        </authorList>
    </citation>
    <scope>NUCLEOTIDE SEQUENCE [LARGE SCALE GENOMIC DNA]</scope>
    <source>
        <strain evidence="4">cv. Yunnan</strain>
        <tissue evidence="3">Vines</tissue>
    </source>
</reference>
<dbReference type="PANTHER" id="PTHR31182:SF15">
    <property type="entry name" value="F26K24.5 PROTEIN"/>
    <property type="match status" value="1"/>
</dbReference>
<dbReference type="Pfam" id="PF10358">
    <property type="entry name" value="NT-C2"/>
    <property type="match status" value="1"/>
</dbReference>
<dbReference type="PANTHER" id="PTHR31182">
    <property type="entry name" value="C2 NT-TYPE DOMAIN-CONTAINING PROTEIN"/>
    <property type="match status" value="1"/>
</dbReference>
<evidence type="ECO:0000256" key="1">
    <source>
        <dbReference type="SAM" id="MobiDB-lite"/>
    </source>
</evidence>
<gene>
    <name evidence="3" type="ORF">DM860_003406</name>
</gene>
<dbReference type="AlphaFoldDB" id="A0A328DFZ1"/>
<name>A0A328DFZ1_9ASTE</name>
<protein>
    <recommendedName>
        <fullName evidence="2">C2 NT-type domain-containing protein</fullName>
    </recommendedName>
</protein>
<proteinExistence type="predicted"/>
<dbReference type="InterPro" id="IPR019448">
    <property type="entry name" value="NT-C2"/>
</dbReference>
<comment type="caution">
    <text evidence="3">The sequence shown here is derived from an EMBL/GenBank/DDBJ whole genome shotgun (WGS) entry which is preliminary data.</text>
</comment>